<dbReference type="EMBL" id="MT141308">
    <property type="protein sequence ID" value="QJA58090.1"/>
    <property type="molecule type" value="Genomic_DNA"/>
</dbReference>
<accession>A0A6M3IKF4</accession>
<sequence length="89" mass="10550">MTMYEDWEEMVMFLIGKKGTKMKRKEVTADVEFNNPDGEDLPLRRCVCGKKFGYWQRPISIYPDMAQPCPQCGRKLIFQNQVYVYEVTE</sequence>
<organism evidence="1">
    <name type="scientific">viral metagenome</name>
    <dbReference type="NCBI Taxonomy" id="1070528"/>
    <lineage>
        <taxon>unclassified sequences</taxon>
        <taxon>metagenomes</taxon>
        <taxon>organismal metagenomes</taxon>
    </lineage>
</organism>
<proteinExistence type="predicted"/>
<gene>
    <name evidence="1" type="ORF">MM415B01502_0003</name>
</gene>
<protein>
    <submittedName>
        <fullName evidence="1">Uncharacterized protein</fullName>
    </submittedName>
</protein>
<reference evidence="1" key="1">
    <citation type="submission" date="2020-03" db="EMBL/GenBank/DDBJ databases">
        <title>The deep terrestrial virosphere.</title>
        <authorList>
            <person name="Holmfeldt K."/>
            <person name="Nilsson E."/>
            <person name="Simone D."/>
            <person name="Lopez-Fernandez M."/>
            <person name="Wu X."/>
            <person name="de Brujin I."/>
            <person name="Lundin D."/>
            <person name="Andersson A."/>
            <person name="Bertilsson S."/>
            <person name="Dopson M."/>
        </authorList>
    </citation>
    <scope>NUCLEOTIDE SEQUENCE</scope>
    <source>
        <strain evidence="1">MM415B01502</strain>
    </source>
</reference>
<dbReference type="AlphaFoldDB" id="A0A6M3IKF4"/>
<evidence type="ECO:0000313" key="1">
    <source>
        <dbReference type="EMBL" id="QJA58090.1"/>
    </source>
</evidence>
<name>A0A6M3IKF4_9ZZZZ</name>